<organism evidence="2 3">
    <name type="scientific">Mycetohabitans rhizoxinica (strain DSM 19002 / CIP 109453 / HKI 454)</name>
    <name type="common">Paraburkholderia rhizoxinica</name>
    <dbReference type="NCBI Taxonomy" id="882378"/>
    <lineage>
        <taxon>Bacteria</taxon>
        <taxon>Pseudomonadati</taxon>
        <taxon>Pseudomonadota</taxon>
        <taxon>Betaproteobacteria</taxon>
        <taxon>Burkholderiales</taxon>
        <taxon>Burkholderiaceae</taxon>
        <taxon>Mycetohabitans</taxon>
    </lineage>
</organism>
<dbReference type="EMBL" id="FR687359">
    <property type="protein sequence ID" value="CBW75380.1"/>
    <property type="molecule type" value="Genomic_DNA"/>
</dbReference>
<protein>
    <submittedName>
        <fullName evidence="2">Uncharacterized protein</fullName>
    </submittedName>
</protein>
<feature type="compositionally biased region" description="Low complexity" evidence="1">
    <location>
        <begin position="212"/>
        <end position="222"/>
    </location>
</feature>
<dbReference type="STRING" id="882378.RBRH_03909"/>
<dbReference type="HOGENOM" id="CLU_391139_0_0_4"/>
<evidence type="ECO:0000313" key="3">
    <source>
        <dbReference type="Proteomes" id="UP000007437"/>
    </source>
</evidence>
<gene>
    <name evidence="2" type="ordered locus">RBRH_03909</name>
</gene>
<evidence type="ECO:0000313" key="2">
    <source>
        <dbReference type="EMBL" id="CBW75380.1"/>
    </source>
</evidence>
<accession>E5ARZ8</accession>
<dbReference type="AlphaFoldDB" id="E5ARZ8"/>
<dbReference type="KEGG" id="brh:RBRH_03909"/>
<name>E5ARZ8_MYCRK</name>
<feature type="compositionally biased region" description="Basic and acidic residues" evidence="1">
    <location>
        <begin position="193"/>
        <end position="202"/>
    </location>
</feature>
<evidence type="ECO:0000256" key="1">
    <source>
        <dbReference type="SAM" id="MobiDB-lite"/>
    </source>
</evidence>
<reference evidence="2 3" key="1">
    <citation type="journal article" date="2011" name="J. Bacteriol.">
        <title>Complete genome sequence of Burkholderia rhizoxinica, an endosymbiont of Rhizopus microsporus.</title>
        <authorList>
            <person name="Lackner G."/>
            <person name="Moebius N."/>
            <person name="Partida-Martinez L."/>
            <person name="Hertweck C."/>
        </authorList>
    </citation>
    <scope>NUCLEOTIDE SEQUENCE [LARGE SCALE GENOMIC DNA]</scope>
    <source>
        <strain evidence="3">DSM 19002 / CIP 109453 / HKI 454</strain>
    </source>
</reference>
<feature type="region of interest" description="Disordered" evidence="1">
    <location>
        <begin position="193"/>
        <end position="222"/>
    </location>
</feature>
<sequence length="705" mass="75431">MWRCHRCFQHPVGRGVFLCCSMWRRGSLFQAEGLSAPTRFAKYKREVAGGNRQAMGGLISRGSFFSRVDFLGIELTTHGHRASITRFRVGRKTVLHGFEQLSKKAGVVPFNLVCEQRKRNWGVLEDARTARDLVRANAALKDLAASGWLIRALRYRIIQCVAVMLVGAAGACGGSGGGKSDDDMVQRVVVKEADGERERARSPMDPVQGWHTGTTVGSPVPTTNSAHTMNIINITNVGQLYATDGTIEIGSLNHDRGRKRRSIWRTGHSVSEAVVKDLNVGVGEHEARISAVGVQTGPEPVAQVADASVQTEPEPVAQMTAVGVQTEPEPVAQMTAVGVQTEPEPVAQVAAVGVQTEPEPVAQVADASVQTEPEPVAQVAAVGVQTEPEPVAQVAAVGVQTEPEPVAQVAAVGVQTEPEPVAQVAAVGVQTEPEPAAQVADAGVQTELMEAHEAQGQYIGSLSGNYNFTALVTPAGKFYAIYAHGDDIGEAIVGDFDMGNAGTGILYLKERLAIKVNLSASTDSGRSLPSHVGSTVVSILANQFPSYQSIATQADNLLFNSQSIHIVASADGLPPLQFQGNADLALHTKPTVSKVVGTYKGMFSKRDYLVNEINMPSIIEMIIDGRGRITGTEGYCPFVGKIVSREWGSAYDIEVEYSGDTMCSYPNSTVRGVGFYIEKERRLRVVMQTPGKGGMLFNMTRNNAR</sequence>
<proteinExistence type="predicted"/>
<dbReference type="Proteomes" id="UP000007437">
    <property type="component" value="Chromosome"/>
</dbReference>